<name>A0ACA9Y9P4_9ASCO</name>
<sequence length="143" mass="16532">MESIEKVQQFLQSLDGSIDDLETKLQPIITQSLQEVIAPIENPIERIEVYNNYSYVLVSIIYAYLKSTGTDLTDHPIMKELERVKTYNKRHKDLIAEMANKESKDEEMKKSTRDFLTKTLGVKDDETAISKSNFQGTHKKFDN</sequence>
<reference evidence="1" key="1">
    <citation type="submission" date="2022-06" db="EMBL/GenBank/DDBJ databases">
        <authorList>
            <person name="Legras J.-L."/>
            <person name="Devillers H."/>
            <person name="Grondin C."/>
        </authorList>
    </citation>
    <scope>NUCLEOTIDE SEQUENCE</scope>
    <source>
        <strain evidence="1">CLIB 1444</strain>
    </source>
</reference>
<protein>
    <submittedName>
        <fullName evidence="1">Exosome complex protein Lrp1p</fullName>
    </submittedName>
</protein>
<proteinExistence type="predicted"/>
<keyword evidence="2" id="KW-1185">Reference proteome</keyword>
<evidence type="ECO:0000313" key="2">
    <source>
        <dbReference type="Proteomes" id="UP001152531"/>
    </source>
</evidence>
<accession>A0ACA9Y9P4</accession>
<dbReference type="Proteomes" id="UP001152531">
    <property type="component" value="Unassembled WGS sequence"/>
</dbReference>
<evidence type="ECO:0000313" key="1">
    <source>
        <dbReference type="EMBL" id="CAH6721152.1"/>
    </source>
</evidence>
<dbReference type="EMBL" id="CALSDN010000005">
    <property type="protein sequence ID" value="CAH6721152.1"/>
    <property type="molecule type" value="Genomic_DNA"/>
</dbReference>
<gene>
    <name evidence="1" type="ORF">CLIB1444_05S04720</name>
</gene>
<comment type="caution">
    <text evidence="1">The sequence shown here is derived from an EMBL/GenBank/DDBJ whole genome shotgun (WGS) entry which is preliminary data.</text>
</comment>
<organism evidence="1 2">
    <name type="scientific">[Candida] jaroonii</name>
    <dbReference type="NCBI Taxonomy" id="467808"/>
    <lineage>
        <taxon>Eukaryota</taxon>
        <taxon>Fungi</taxon>
        <taxon>Dikarya</taxon>
        <taxon>Ascomycota</taxon>
        <taxon>Saccharomycotina</taxon>
        <taxon>Pichiomycetes</taxon>
        <taxon>Debaryomycetaceae</taxon>
        <taxon>Yamadazyma</taxon>
    </lineage>
</organism>